<dbReference type="AlphaFoldDB" id="A0A6A6XF63"/>
<evidence type="ECO:0000313" key="2">
    <source>
        <dbReference type="EMBL" id="KAF2794764.1"/>
    </source>
</evidence>
<evidence type="ECO:0000256" key="1">
    <source>
        <dbReference type="SAM" id="MobiDB-lite"/>
    </source>
</evidence>
<dbReference type="EMBL" id="MU001880">
    <property type="protein sequence ID" value="KAF2794764.1"/>
    <property type="molecule type" value="Genomic_DNA"/>
</dbReference>
<evidence type="ECO:0000313" key="3">
    <source>
        <dbReference type="Proteomes" id="UP000799757"/>
    </source>
</evidence>
<proteinExistence type="predicted"/>
<gene>
    <name evidence="2" type="ORF">K505DRAFT_360781</name>
</gene>
<accession>A0A6A6XF63</accession>
<sequence>MSKRTREEDVDDSSATVNYIFIESDGEDTDFQPQRSTDKYVLRAALPAHLRTSVTTLLSNARTAHAALSTALTNLEHLNATLETPTSAANILSNLTATRAAGMSIFAPQAAYQSSIRSLRCFISETLAMLPDTNVTKIWVKFAFETLVESADELEETIGTELGGSMQKPAQRDKEGDEKSPAERYLQCVKQRFCNLKLEQEMLGYWSQELVGAFEAIEDTGKDNEKKDKKDAYGSGDGSEQDPILQSPA</sequence>
<keyword evidence="3" id="KW-1185">Reference proteome</keyword>
<protein>
    <submittedName>
        <fullName evidence="2">Uncharacterized protein</fullName>
    </submittedName>
</protein>
<feature type="region of interest" description="Disordered" evidence="1">
    <location>
        <begin position="158"/>
        <end position="181"/>
    </location>
</feature>
<feature type="region of interest" description="Disordered" evidence="1">
    <location>
        <begin position="218"/>
        <end position="249"/>
    </location>
</feature>
<name>A0A6A6XF63_9PLEO</name>
<feature type="compositionally biased region" description="Basic and acidic residues" evidence="1">
    <location>
        <begin position="170"/>
        <end position="181"/>
    </location>
</feature>
<organism evidence="2 3">
    <name type="scientific">Melanomma pulvis-pyrius CBS 109.77</name>
    <dbReference type="NCBI Taxonomy" id="1314802"/>
    <lineage>
        <taxon>Eukaryota</taxon>
        <taxon>Fungi</taxon>
        <taxon>Dikarya</taxon>
        <taxon>Ascomycota</taxon>
        <taxon>Pezizomycotina</taxon>
        <taxon>Dothideomycetes</taxon>
        <taxon>Pleosporomycetidae</taxon>
        <taxon>Pleosporales</taxon>
        <taxon>Melanommataceae</taxon>
        <taxon>Melanomma</taxon>
    </lineage>
</organism>
<dbReference type="Proteomes" id="UP000799757">
    <property type="component" value="Unassembled WGS sequence"/>
</dbReference>
<feature type="compositionally biased region" description="Basic and acidic residues" evidence="1">
    <location>
        <begin position="219"/>
        <end position="232"/>
    </location>
</feature>
<dbReference type="OrthoDB" id="10640049at2759"/>
<reference evidence="2" key="1">
    <citation type="journal article" date="2020" name="Stud. Mycol.">
        <title>101 Dothideomycetes genomes: a test case for predicting lifestyles and emergence of pathogens.</title>
        <authorList>
            <person name="Haridas S."/>
            <person name="Albert R."/>
            <person name="Binder M."/>
            <person name="Bloem J."/>
            <person name="Labutti K."/>
            <person name="Salamov A."/>
            <person name="Andreopoulos B."/>
            <person name="Baker S."/>
            <person name="Barry K."/>
            <person name="Bills G."/>
            <person name="Bluhm B."/>
            <person name="Cannon C."/>
            <person name="Castanera R."/>
            <person name="Culley D."/>
            <person name="Daum C."/>
            <person name="Ezra D."/>
            <person name="Gonzalez J."/>
            <person name="Henrissat B."/>
            <person name="Kuo A."/>
            <person name="Liang C."/>
            <person name="Lipzen A."/>
            <person name="Lutzoni F."/>
            <person name="Magnuson J."/>
            <person name="Mondo S."/>
            <person name="Nolan M."/>
            <person name="Ohm R."/>
            <person name="Pangilinan J."/>
            <person name="Park H.-J."/>
            <person name="Ramirez L."/>
            <person name="Alfaro M."/>
            <person name="Sun H."/>
            <person name="Tritt A."/>
            <person name="Yoshinaga Y."/>
            <person name="Zwiers L.-H."/>
            <person name="Turgeon B."/>
            <person name="Goodwin S."/>
            <person name="Spatafora J."/>
            <person name="Crous P."/>
            <person name="Grigoriev I."/>
        </authorList>
    </citation>
    <scope>NUCLEOTIDE SEQUENCE</scope>
    <source>
        <strain evidence="2">CBS 109.77</strain>
    </source>
</reference>